<reference evidence="2 3" key="1">
    <citation type="submission" date="2018-11" db="EMBL/GenBank/DDBJ databases">
        <title>Gordonia insulae sp. nov., isolated from an island soil.</title>
        <authorList>
            <person name="Kim Y.S."/>
            <person name="Kim S.B."/>
        </authorList>
    </citation>
    <scope>NUCLEOTIDE SEQUENCE [LARGE SCALE GENOMIC DNA]</scope>
    <source>
        <strain evidence="2 3">MMS17-SY073</strain>
    </source>
</reference>
<dbReference type="InterPro" id="IPR029068">
    <property type="entry name" value="Glyas_Bleomycin-R_OHBP_Dase"/>
</dbReference>
<dbReference type="RefSeq" id="WP_124710910.1">
    <property type="nucleotide sequence ID" value="NZ_CP033972.1"/>
</dbReference>
<evidence type="ECO:0000259" key="1">
    <source>
        <dbReference type="PROSITE" id="PS51819"/>
    </source>
</evidence>
<accession>A0A3G8JVX7</accession>
<protein>
    <recommendedName>
        <fullName evidence="1">VOC domain-containing protein</fullName>
    </recommendedName>
</protein>
<keyword evidence="3" id="KW-1185">Reference proteome</keyword>
<dbReference type="Pfam" id="PF00903">
    <property type="entry name" value="Glyoxalase"/>
    <property type="match status" value="1"/>
</dbReference>
<dbReference type="OrthoDB" id="2611891at2"/>
<dbReference type="Gene3D" id="3.10.180.10">
    <property type="entry name" value="2,3-Dihydroxybiphenyl 1,2-Dioxygenase, domain 1"/>
    <property type="match status" value="1"/>
</dbReference>
<dbReference type="AlphaFoldDB" id="A0A3G8JVX7"/>
<dbReference type="EMBL" id="CP033972">
    <property type="protein sequence ID" value="AZG48752.1"/>
    <property type="molecule type" value="Genomic_DNA"/>
</dbReference>
<dbReference type="Proteomes" id="UP000271469">
    <property type="component" value="Chromosome"/>
</dbReference>
<feature type="domain" description="VOC" evidence="1">
    <location>
        <begin position="1"/>
        <end position="112"/>
    </location>
</feature>
<name>A0A3G8JVX7_9ACTN</name>
<dbReference type="KEGG" id="gom:D7316_05373"/>
<sequence length="116" mass="12778">MIRGMHALFYTTEEQALRAFIKDKLQLPATDTGGGWLIFDAPEADLGVHPTDGTSPPSGTADVSFYCDDIEQTVEELKGRGVEFTGDVEDHGYGLVTYFLVPGGFRVQLYEPKYAK</sequence>
<organism evidence="2 3">
    <name type="scientific">Gordonia insulae</name>
    <dbReference type="NCBI Taxonomy" id="2420509"/>
    <lineage>
        <taxon>Bacteria</taxon>
        <taxon>Bacillati</taxon>
        <taxon>Actinomycetota</taxon>
        <taxon>Actinomycetes</taxon>
        <taxon>Mycobacteriales</taxon>
        <taxon>Gordoniaceae</taxon>
        <taxon>Gordonia</taxon>
    </lineage>
</organism>
<evidence type="ECO:0000313" key="3">
    <source>
        <dbReference type="Proteomes" id="UP000271469"/>
    </source>
</evidence>
<dbReference type="PROSITE" id="PS51819">
    <property type="entry name" value="VOC"/>
    <property type="match status" value="1"/>
</dbReference>
<gene>
    <name evidence="2" type="ORF">D7316_05373</name>
</gene>
<dbReference type="InterPro" id="IPR037523">
    <property type="entry name" value="VOC_core"/>
</dbReference>
<proteinExistence type="predicted"/>
<evidence type="ECO:0000313" key="2">
    <source>
        <dbReference type="EMBL" id="AZG48752.1"/>
    </source>
</evidence>
<dbReference type="InterPro" id="IPR004360">
    <property type="entry name" value="Glyas_Fos-R_dOase_dom"/>
</dbReference>
<dbReference type="SUPFAM" id="SSF54593">
    <property type="entry name" value="Glyoxalase/Bleomycin resistance protein/Dihydroxybiphenyl dioxygenase"/>
    <property type="match status" value="1"/>
</dbReference>